<keyword evidence="2" id="KW-1185">Reference proteome</keyword>
<reference evidence="1 2" key="1">
    <citation type="journal article" date="2019" name="Nat. Ecol. Evol.">
        <title>Megaphylogeny resolves global patterns of mushroom evolution.</title>
        <authorList>
            <person name="Varga T."/>
            <person name="Krizsan K."/>
            <person name="Foldi C."/>
            <person name="Dima B."/>
            <person name="Sanchez-Garcia M."/>
            <person name="Sanchez-Ramirez S."/>
            <person name="Szollosi G.J."/>
            <person name="Szarkandi J.G."/>
            <person name="Papp V."/>
            <person name="Albert L."/>
            <person name="Andreopoulos W."/>
            <person name="Angelini C."/>
            <person name="Antonin V."/>
            <person name="Barry K.W."/>
            <person name="Bougher N.L."/>
            <person name="Buchanan P."/>
            <person name="Buyck B."/>
            <person name="Bense V."/>
            <person name="Catcheside P."/>
            <person name="Chovatia M."/>
            <person name="Cooper J."/>
            <person name="Damon W."/>
            <person name="Desjardin D."/>
            <person name="Finy P."/>
            <person name="Geml J."/>
            <person name="Haridas S."/>
            <person name="Hughes K."/>
            <person name="Justo A."/>
            <person name="Karasinski D."/>
            <person name="Kautmanova I."/>
            <person name="Kiss B."/>
            <person name="Kocsube S."/>
            <person name="Kotiranta H."/>
            <person name="LaButti K.M."/>
            <person name="Lechner B.E."/>
            <person name="Liimatainen K."/>
            <person name="Lipzen A."/>
            <person name="Lukacs Z."/>
            <person name="Mihaltcheva S."/>
            <person name="Morgado L.N."/>
            <person name="Niskanen T."/>
            <person name="Noordeloos M.E."/>
            <person name="Ohm R.A."/>
            <person name="Ortiz-Santana B."/>
            <person name="Ovrebo C."/>
            <person name="Racz N."/>
            <person name="Riley R."/>
            <person name="Savchenko A."/>
            <person name="Shiryaev A."/>
            <person name="Soop K."/>
            <person name="Spirin V."/>
            <person name="Szebenyi C."/>
            <person name="Tomsovsky M."/>
            <person name="Tulloss R.E."/>
            <person name="Uehling J."/>
            <person name="Grigoriev I.V."/>
            <person name="Vagvolgyi C."/>
            <person name="Papp T."/>
            <person name="Martin F.M."/>
            <person name="Miettinen O."/>
            <person name="Hibbett D.S."/>
            <person name="Nagy L.G."/>
        </authorList>
    </citation>
    <scope>NUCLEOTIDE SEQUENCE [LARGE SCALE GENOMIC DNA]</scope>
    <source>
        <strain evidence="1 2">CBS 962.96</strain>
    </source>
</reference>
<gene>
    <name evidence="1" type="ORF">K435DRAFT_657202</name>
</gene>
<accession>A0A4S8MD05</accession>
<dbReference type="AlphaFoldDB" id="A0A4S8MD05"/>
<dbReference type="OrthoDB" id="2898360at2759"/>
<evidence type="ECO:0000313" key="1">
    <source>
        <dbReference type="EMBL" id="THV00397.1"/>
    </source>
</evidence>
<proteinExistence type="predicted"/>
<evidence type="ECO:0000313" key="2">
    <source>
        <dbReference type="Proteomes" id="UP000297245"/>
    </source>
</evidence>
<protein>
    <submittedName>
        <fullName evidence="1">Uncharacterized protein</fullName>
    </submittedName>
</protein>
<dbReference type="Proteomes" id="UP000297245">
    <property type="component" value="Unassembled WGS sequence"/>
</dbReference>
<feature type="non-terminal residue" evidence="1">
    <location>
        <position position="1"/>
    </location>
</feature>
<name>A0A4S8MD05_DENBC</name>
<organism evidence="1 2">
    <name type="scientific">Dendrothele bispora (strain CBS 962.96)</name>
    <dbReference type="NCBI Taxonomy" id="1314807"/>
    <lineage>
        <taxon>Eukaryota</taxon>
        <taxon>Fungi</taxon>
        <taxon>Dikarya</taxon>
        <taxon>Basidiomycota</taxon>
        <taxon>Agaricomycotina</taxon>
        <taxon>Agaricomycetes</taxon>
        <taxon>Agaricomycetidae</taxon>
        <taxon>Agaricales</taxon>
        <taxon>Agaricales incertae sedis</taxon>
        <taxon>Dendrothele</taxon>
    </lineage>
</organism>
<sequence length="168" mass="19683">NQKYHVRASVSAIMTQVLRERGDSEGEAMWQYVLQCLGKLQHDGMSDEEEAAETVTIDGKQNRVQVRKVKKLSWRHPSFRPLFEMVDQTREVEASIFSHQGRPPMRRIRVDEIPTRPRPPPKHLPVSFFDAEYLQDLKKFPYKIEDLHLSKKEFPLREVPSLPDFDGE</sequence>
<dbReference type="EMBL" id="ML179104">
    <property type="protein sequence ID" value="THV00397.1"/>
    <property type="molecule type" value="Genomic_DNA"/>
</dbReference>